<dbReference type="Proteomes" id="UP001279410">
    <property type="component" value="Unassembled WGS sequence"/>
</dbReference>
<proteinExistence type="predicted"/>
<dbReference type="AlphaFoldDB" id="A0AAD3R0N7"/>
<dbReference type="InterPro" id="IPR029058">
    <property type="entry name" value="AB_hydrolase_fold"/>
</dbReference>
<gene>
    <name evidence="1" type="ORF">AKAME5_000570600</name>
</gene>
<dbReference type="Gene3D" id="3.40.50.1820">
    <property type="entry name" value="alpha/beta hydrolase"/>
    <property type="match status" value="1"/>
</dbReference>
<keyword evidence="2" id="KW-1185">Reference proteome</keyword>
<reference evidence="1" key="1">
    <citation type="submission" date="2022-08" db="EMBL/GenBank/DDBJ databases">
        <title>Genome sequencing of akame (Lates japonicus).</title>
        <authorList>
            <person name="Hashiguchi Y."/>
            <person name="Takahashi H."/>
        </authorList>
    </citation>
    <scope>NUCLEOTIDE SEQUENCE</scope>
    <source>
        <strain evidence="1">Kochi</strain>
    </source>
</reference>
<dbReference type="EMBL" id="BRZM01000015">
    <property type="protein sequence ID" value="GLD52874.1"/>
    <property type="molecule type" value="Genomic_DNA"/>
</dbReference>
<organism evidence="1 2">
    <name type="scientific">Lates japonicus</name>
    <name type="common">Japanese lates</name>
    <dbReference type="NCBI Taxonomy" id="270547"/>
    <lineage>
        <taxon>Eukaryota</taxon>
        <taxon>Metazoa</taxon>
        <taxon>Chordata</taxon>
        <taxon>Craniata</taxon>
        <taxon>Vertebrata</taxon>
        <taxon>Euteleostomi</taxon>
        <taxon>Actinopterygii</taxon>
        <taxon>Neopterygii</taxon>
        <taxon>Teleostei</taxon>
        <taxon>Neoteleostei</taxon>
        <taxon>Acanthomorphata</taxon>
        <taxon>Carangaria</taxon>
        <taxon>Carangaria incertae sedis</taxon>
        <taxon>Centropomidae</taxon>
        <taxon>Lates</taxon>
    </lineage>
</organism>
<comment type="caution">
    <text evidence="1">The sequence shown here is derived from an EMBL/GenBank/DDBJ whole genome shotgun (WGS) entry which is preliminary data.</text>
</comment>
<keyword evidence="1" id="KW-0378">Hydrolase</keyword>
<dbReference type="GO" id="GO:0008233">
    <property type="term" value="F:peptidase activity"/>
    <property type="evidence" value="ECO:0007669"/>
    <property type="project" value="UniProtKB-KW"/>
</dbReference>
<dbReference type="GO" id="GO:0006508">
    <property type="term" value="P:proteolysis"/>
    <property type="evidence" value="ECO:0007669"/>
    <property type="project" value="UniProtKB-KW"/>
</dbReference>
<evidence type="ECO:0000313" key="1">
    <source>
        <dbReference type="EMBL" id="GLD52874.1"/>
    </source>
</evidence>
<name>A0AAD3R0N7_LATJO</name>
<sequence length="73" mass="7938">MNDFSYFLETLAGNFMDVVQYNEDNRGAEQLAEAVAQTNGNIGGYDIRSSRIVFPNGSIDPGMPLGNHTGTHT</sequence>
<accession>A0AAD3R0N7</accession>
<keyword evidence="1" id="KW-0645">Protease</keyword>
<evidence type="ECO:0000313" key="2">
    <source>
        <dbReference type="Proteomes" id="UP001279410"/>
    </source>
</evidence>
<protein>
    <submittedName>
        <fullName evidence="1">Thymus-specific serine protease</fullName>
    </submittedName>
</protein>